<accession>A0ABX2CSS8</accession>
<reference evidence="2 3" key="1">
    <citation type="journal article" date="2020" name="Sci. Rep.">
        <title>A novel cyanobacterial geosmin producer, revising GeoA distribution and dispersion patterns in Bacteria.</title>
        <authorList>
            <person name="Churro C."/>
            <person name="Semedo-Aguiar A.P."/>
            <person name="Silva A.D."/>
            <person name="Pereira-Leal J.B."/>
            <person name="Leite R.B."/>
        </authorList>
    </citation>
    <scope>NUCLEOTIDE SEQUENCE [LARGE SCALE GENOMIC DNA]</scope>
    <source>
        <strain evidence="2 3">IPMA8</strain>
    </source>
</reference>
<dbReference type="SUPFAM" id="SSF55874">
    <property type="entry name" value="ATPase domain of HSP90 chaperone/DNA topoisomerase II/histidine kinase"/>
    <property type="match status" value="1"/>
</dbReference>
<dbReference type="EMBL" id="SRRZ01000015">
    <property type="protein sequence ID" value="NQE33464.1"/>
    <property type="molecule type" value="Genomic_DNA"/>
</dbReference>
<proteinExistence type="predicted"/>
<dbReference type="InterPro" id="IPR003594">
    <property type="entry name" value="HATPase_dom"/>
</dbReference>
<name>A0ABX2CSS8_9CYAN</name>
<dbReference type="Proteomes" id="UP000702425">
    <property type="component" value="Unassembled WGS sequence"/>
</dbReference>
<keyword evidence="3" id="KW-1185">Reference proteome</keyword>
<dbReference type="Pfam" id="PF13581">
    <property type="entry name" value="HATPase_c_2"/>
    <property type="match status" value="1"/>
</dbReference>
<evidence type="ECO:0000259" key="1">
    <source>
        <dbReference type="Pfam" id="PF13581"/>
    </source>
</evidence>
<protein>
    <submittedName>
        <fullName evidence="2">Serine-protein kinase RsbW</fullName>
        <ecNumber evidence="2">2.7.11.1</ecNumber>
    </submittedName>
</protein>
<evidence type="ECO:0000313" key="2">
    <source>
        <dbReference type="EMBL" id="NQE33464.1"/>
    </source>
</evidence>
<feature type="domain" description="Histidine kinase/HSP90-like ATPase" evidence="1">
    <location>
        <begin position="98"/>
        <end position="180"/>
    </location>
</feature>
<sequence>MSNSIDQLAEGGRGIKLMWQVADELSYTRTLDGRNCLSLSKSYEVEGRNRSQNIKNASILDELMNCLNTWDWQNEIQQEQELHESCVQHISLQVNTDVNALTIVLEWFEQLKDLSIPNEVWWKFQLALAEGFTNAVRHAHKNLPVETPVKLEIMVFKGRLELKILDCGPYFDFDAKLKETIAADRKRCLDLEVLNHPCLMPSRPKTWELSQFIIAR</sequence>
<gene>
    <name evidence="2" type="primary">rsbW_2</name>
    <name evidence="2" type="ORF">E5S67_01183</name>
</gene>
<dbReference type="CDD" id="cd16936">
    <property type="entry name" value="HATPase_RsbW-like"/>
    <property type="match status" value="1"/>
</dbReference>
<comment type="caution">
    <text evidence="2">The sequence shown here is derived from an EMBL/GenBank/DDBJ whole genome shotgun (WGS) entry which is preliminary data.</text>
</comment>
<dbReference type="Gene3D" id="3.30.565.10">
    <property type="entry name" value="Histidine kinase-like ATPase, C-terminal domain"/>
    <property type="match status" value="1"/>
</dbReference>
<dbReference type="InterPro" id="IPR036890">
    <property type="entry name" value="HATPase_C_sf"/>
</dbReference>
<dbReference type="RefSeq" id="WP_172186140.1">
    <property type="nucleotide sequence ID" value="NZ_CAWPPK010000057.1"/>
</dbReference>
<dbReference type="EC" id="2.7.11.1" evidence="2"/>
<organism evidence="2 3">
    <name type="scientific">Microcoleus asticus IPMA8</name>
    <dbReference type="NCBI Taxonomy" id="2563858"/>
    <lineage>
        <taxon>Bacteria</taxon>
        <taxon>Bacillati</taxon>
        <taxon>Cyanobacteriota</taxon>
        <taxon>Cyanophyceae</taxon>
        <taxon>Oscillatoriophycideae</taxon>
        <taxon>Oscillatoriales</taxon>
        <taxon>Microcoleaceae</taxon>
        <taxon>Microcoleus</taxon>
        <taxon>Microcoleus asticus</taxon>
    </lineage>
</organism>
<dbReference type="GO" id="GO:0004674">
    <property type="term" value="F:protein serine/threonine kinase activity"/>
    <property type="evidence" value="ECO:0007669"/>
    <property type="project" value="UniProtKB-EC"/>
</dbReference>
<keyword evidence="2" id="KW-0418">Kinase</keyword>
<keyword evidence="2" id="KW-0808">Transferase</keyword>
<evidence type="ECO:0000313" key="3">
    <source>
        <dbReference type="Proteomes" id="UP000702425"/>
    </source>
</evidence>